<dbReference type="AlphaFoldDB" id="A0A2N0ZC90"/>
<dbReference type="SMART" id="SM00460">
    <property type="entry name" value="TGc"/>
    <property type="match status" value="1"/>
</dbReference>
<dbReference type="PROSITE" id="PS51257">
    <property type="entry name" value="PROKAR_LIPOPROTEIN"/>
    <property type="match status" value="1"/>
</dbReference>
<evidence type="ECO:0000256" key="1">
    <source>
        <dbReference type="SAM" id="SignalP"/>
    </source>
</evidence>
<protein>
    <submittedName>
        <fullName evidence="3">Transglutaminase</fullName>
    </submittedName>
</protein>
<dbReference type="Gene3D" id="3.10.620.30">
    <property type="match status" value="1"/>
</dbReference>
<accession>A0A2N0ZC90</accession>
<organism evidence="3 4">
    <name type="scientific">Cytobacillus horneckiae</name>
    <dbReference type="NCBI Taxonomy" id="549687"/>
    <lineage>
        <taxon>Bacteria</taxon>
        <taxon>Bacillati</taxon>
        <taxon>Bacillota</taxon>
        <taxon>Bacilli</taxon>
        <taxon>Bacillales</taxon>
        <taxon>Bacillaceae</taxon>
        <taxon>Cytobacillus</taxon>
    </lineage>
</organism>
<evidence type="ECO:0000313" key="4">
    <source>
        <dbReference type="Proteomes" id="UP000233343"/>
    </source>
</evidence>
<evidence type="ECO:0000313" key="3">
    <source>
        <dbReference type="EMBL" id="PKG27141.1"/>
    </source>
</evidence>
<proteinExistence type="predicted"/>
<feature type="chain" id="PRO_5014787197" evidence="1">
    <location>
        <begin position="29"/>
        <end position="569"/>
    </location>
</feature>
<dbReference type="PANTHER" id="PTHR33490">
    <property type="entry name" value="BLR5614 PROTEIN-RELATED"/>
    <property type="match status" value="1"/>
</dbReference>
<dbReference type="SUPFAM" id="SSF54001">
    <property type="entry name" value="Cysteine proteinases"/>
    <property type="match status" value="1"/>
</dbReference>
<dbReference type="InterPro" id="IPR002931">
    <property type="entry name" value="Transglutaminase-like"/>
</dbReference>
<reference evidence="3 4" key="1">
    <citation type="journal article" date="2010" name="Int. J. Syst. Evol. Microbiol.">
        <title>Bacillus horneckiae sp. nov., isolated from a spacecraft-assembly clean room.</title>
        <authorList>
            <person name="Vaishampayan P."/>
            <person name="Probst A."/>
            <person name="Krishnamurthi S."/>
            <person name="Ghosh S."/>
            <person name="Osman S."/>
            <person name="McDowall A."/>
            <person name="Ruckmani A."/>
            <person name="Mayilraj S."/>
            <person name="Venkateswaran K."/>
        </authorList>
    </citation>
    <scope>NUCLEOTIDE SEQUENCE [LARGE SCALE GENOMIC DNA]</scope>
    <source>
        <strain evidence="4">1PO1SC</strain>
    </source>
</reference>
<sequence length="569" mass="64134">MLRRVSLFPILILCGFFFLAGCSDSSVADGGKQSEKQTEEDKYEKLVKEKNKQLVMEPLALTTYSEEIGAAFSAPEYKEFAVNGSVTVEGAIEKFTGLKSDYAWIKVTSDEEGPAGRDYEYYAPIEDGKFKQVIHFFNGEGTYRVKVQLPDTKRDNYYYDTASFTVHNVNPEQKRDMTFTPFGQDAEMSINLDSSFVEADETFSLTGLAGQLEDDDTIMIRVSKDSDNWNHVLAIDGNQFTYDVPLFYGEGLHKLEVMVPDEDRENYYQTATTIMINNSSARRMEPIEYSNMYNERGLTLVEPAYSGDQSDGLYSISGTIDPEAEWGPETSHLYITTKKGEDEALDVIPVEDFTFDDSFHLRFGPGTYEVTVSVPEIKKENSDTFRFFGVAKFEVESTGEDKRDLLPSRGVESDSPKIKELAGEITGGKDAERDKTKAVYEYVAKNIAYDVDKFNTDNFNWDDSALKALETKIGVCQDYAYLAIALLRASEIEARFVEGNAGSGFTRGVLGGRHAWVEAKVDGEWLTMDPTWGSGYVENDKFVAAYNEDYFDPDKKSFEETHYRTGISY</sequence>
<name>A0A2N0ZC90_9BACI</name>
<dbReference type="Proteomes" id="UP000233343">
    <property type="component" value="Unassembled WGS sequence"/>
</dbReference>
<feature type="domain" description="Transglutaminase-like" evidence="2">
    <location>
        <begin position="468"/>
        <end position="532"/>
    </location>
</feature>
<feature type="signal peptide" evidence="1">
    <location>
        <begin position="1"/>
        <end position="28"/>
    </location>
</feature>
<dbReference type="EMBL" id="PISD01000049">
    <property type="protein sequence ID" value="PKG27141.1"/>
    <property type="molecule type" value="Genomic_DNA"/>
</dbReference>
<comment type="caution">
    <text evidence="3">The sequence shown here is derived from an EMBL/GenBank/DDBJ whole genome shotgun (WGS) entry which is preliminary data.</text>
</comment>
<keyword evidence="4" id="KW-1185">Reference proteome</keyword>
<gene>
    <name evidence="3" type="ORF">CWS20_20025</name>
</gene>
<evidence type="ECO:0000259" key="2">
    <source>
        <dbReference type="SMART" id="SM00460"/>
    </source>
</evidence>
<keyword evidence="1" id="KW-0732">Signal</keyword>
<dbReference type="Pfam" id="PF01841">
    <property type="entry name" value="Transglut_core"/>
    <property type="match status" value="1"/>
</dbReference>
<dbReference type="InterPro" id="IPR038765">
    <property type="entry name" value="Papain-like_cys_pep_sf"/>
</dbReference>
<dbReference type="RefSeq" id="WP_101226374.1">
    <property type="nucleotide sequence ID" value="NZ_PISD01000049.1"/>
</dbReference>